<evidence type="ECO:0000313" key="5">
    <source>
        <dbReference type="Proteomes" id="UP000532247"/>
    </source>
</evidence>
<dbReference type="Proteomes" id="UP000054316">
    <property type="component" value="Unassembled WGS sequence"/>
</dbReference>
<evidence type="ECO:0000313" key="2">
    <source>
        <dbReference type="EMBL" id="NOI10242.1"/>
    </source>
</evidence>
<name>A0A7Y4EY87_VIBAL</name>
<protein>
    <submittedName>
        <fullName evidence="2">Uncharacterized protein</fullName>
    </submittedName>
</protein>
<evidence type="ECO:0000313" key="1">
    <source>
        <dbReference type="EMBL" id="EGQ9134613.1"/>
    </source>
</evidence>
<dbReference type="EMBL" id="LOSN02000001">
    <property type="protein sequence ID" value="PNP27912.1"/>
    <property type="molecule type" value="Genomic_DNA"/>
</dbReference>
<dbReference type="Proteomes" id="UP000714625">
    <property type="component" value="Unassembled WGS sequence"/>
</dbReference>
<dbReference type="EMBL" id="VTYF01000008">
    <property type="protein sequence ID" value="NOI10242.1"/>
    <property type="molecule type" value="Genomic_DNA"/>
</dbReference>
<reference evidence="2 5" key="2">
    <citation type="submission" date="2019-09" db="EMBL/GenBank/DDBJ databases">
        <title>Draft genome sequencing and comparative genomics of hatchery-associated Vibrios.</title>
        <authorList>
            <person name="Kehlet-Delgado H."/>
            <person name="Mueller R.S."/>
        </authorList>
    </citation>
    <scope>NUCLEOTIDE SEQUENCE [LARGE SCALE GENOMIC DNA]</scope>
    <source>
        <strain evidence="2 5">081416A</strain>
    </source>
</reference>
<organism evidence="2 5">
    <name type="scientific">Vibrio alginolyticus</name>
    <dbReference type="NCBI Taxonomy" id="663"/>
    <lineage>
        <taxon>Bacteria</taxon>
        <taxon>Pseudomonadati</taxon>
        <taxon>Pseudomonadota</taxon>
        <taxon>Gammaproteobacteria</taxon>
        <taxon>Vibrionales</taxon>
        <taxon>Vibrionaceae</taxon>
        <taxon>Vibrio</taxon>
    </lineage>
</organism>
<evidence type="ECO:0000313" key="4">
    <source>
        <dbReference type="Proteomes" id="UP000054316"/>
    </source>
</evidence>
<reference evidence="1" key="3">
    <citation type="submission" date="2019-11" db="EMBL/GenBank/DDBJ databases">
        <authorList>
            <consortium name="PulseNet: The National Subtyping Network for Foodborne Disease Surveillance"/>
            <person name="Tarr C.L."/>
            <person name="Trees E."/>
            <person name="Katz L.S."/>
            <person name="Carleton-Romer H.A."/>
            <person name="Stroika S."/>
            <person name="Kucerova Z."/>
            <person name="Roache K.F."/>
            <person name="Sabol A.L."/>
            <person name="Besser J."/>
            <person name="Gerner-Smidt P."/>
        </authorList>
    </citation>
    <scope>NUCLEOTIDE SEQUENCE</scope>
    <source>
        <strain evidence="1">PNUSAV001129</strain>
    </source>
</reference>
<accession>A0A7Y4EY87</accession>
<reference evidence="3 4" key="1">
    <citation type="submission" date="2017-12" db="EMBL/GenBank/DDBJ databases">
        <title>FDA dAtabase for Regulatory Grade micrObial Sequences (FDA-ARGOS): Supporting development and validation of Infectious Disease Dx tests.</title>
        <authorList>
            <person name="Hoffmann M."/>
            <person name="Allard M."/>
            <person name="Evans P."/>
            <person name="Brown E."/>
            <person name="Tallon L.J."/>
            <person name="Sadzewicz L."/>
            <person name="Sengamalay N."/>
            <person name="Ott S."/>
            <person name="Godinez A."/>
            <person name="Nagaraj S."/>
            <person name="Vavikolanu K."/>
            <person name="Aluvathingal J."/>
            <person name="Nadendla S."/>
            <person name="Hobson J."/>
            <person name="Sichtig H."/>
        </authorList>
    </citation>
    <scope>NUCLEOTIDE SEQUENCE [LARGE SCALE GENOMIC DNA]</scope>
    <source>
        <strain evidence="4">ATCC 17749</strain>
        <strain evidence="3">FDAARGOS_97</strain>
    </source>
</reference>
<dbReference type="EMBL" id="AAXMUW010000007">
    <property type="protein sequence ID" value="EGQ9134613.1"/>
    <property type="molecule type" value="Genomic_DNA"/>
</dbReference>
<evidence type="ECO:0000313" key="3">
    <source>
        <dbReference type="EMBL" id="PNP27912.1"/>
    </source>
</evidence>
<sequence length="59" mass="6861">MCFDFSTPWFPLPLFLFRLANSAQLVCEVGENFPFLGQINTLEFDVNYLLVIYARAVRL</sequence>
<dbReference type="Proteomes" id="UP000532247">
    <property type="component" value="Unassembled WGS sequence"/>
</dbReference>
<proteinExistence type="predicted"/>
<gene>
    <name evidence="3" type="ORF">AL553_004030</name>
    <name evidence="2" type="ORF">F0254_15390</name>
    <name evidence="1" type="ORF">GHY86_05510</name>
</gene>
<keyword evidence="4" id="KW-1185">Reference proteome</keyword>
<comment type="caution">
    <text evidence="2">The sequence shown here is derived from an EMBL/GenBank/DDBJ whole genome shotgun (WGS) entry which is preliminary data.</text>
</comment>
<dbReference type="AlphaFoldDB" id="A0A7Y4EY87"/>